<dbReference type="SUPFAM" id="SSF52540">
    <property type="entry name" value="P-loop containing nucleoside triphosphate hydrolases"/>
    <property type="match status" value="1"/>
</dbReference>
<feature type="DNA-binding region" description="OmpR/PhoB-type" evidence="6">
    <location>
        <begin position="1"/>
        <end position="61"/>
    </location>
</feature>
<dbReference type="GO" id="GO:0043531">
    <property type="term" value="F:ADP binding"/>
    <property type="evidence" value="ECO:0007669"/>
    <property type="project" value="InterPro"/>
</dbReference>
<dbReference type="InterPro" id="IPR036388">
    <property type="entry name" value="WH-like_DNA-bd_sf"/>
</dbReference>
<evidence type="ECO:0000256" key="6">
    <source>
        <dbReference type="PROSITE-ProRule" id="PRU01091"/>
    </source>
</evidence>
<dbReference type="Proteomes" id="UP000612899">
    <property type="component" value="Unassembled WGS sequence"/>
</dbReference>
<comment type="caution">
    <text evidence="8">The sequence shown here is derived from an EMBL/GenBank/DDBJ whole genome shotgun (WGS) entry which is preliminary data.</text>
</comment>
<dbReference type="CDD" id="cd15831">
    <property type="entry name" value="BTAD"/>
    <property type="match status" value="1"/>
</dbReference>
<dbReference type="Gene3D" id="1.10.8.430">
    <property type="entry name" value="Helical domain of apoptotic protease-activating factors"/>
    <property type="match status" value="1"/>
</dbReference>
<dbReference type="AlphaFoldDB" id="A0A8J3Q4Z2"/>
<dbReference type="EMBL" id="BONY01000010">
    <property type="protein sequence ID" value="GIH03914.1"/>
    <property type="molecule type" value="Genomic_DNA"/>
</dbReference>
<dbReference type="InterPro" id="IPR002182">
    <property type="entry name" value="NB-ARC"/>
</dbReference>
<dbReference type="GO" id="GO:0006355">
    <property type="term" value="P:regulation of DNA-templated transcription"/>
    <property type="evidence" value="ECO:0007669"/>
    <property type="project" value="InterPro"/>
</dbReference>
<sequence>MLACLLLSPNAIVSTDAVIEAIWEDKSPDTAVRQVRNTASQLRRMIGSVLETAGNGYRLRVEDDQLDALQADSIIARADAATDRGEQARLLREALGLWRGPALEGIDSRSIRFGAIHWDNKYPACLERCVDAELELGRHAEVAAELTTVIGRFPLRERFRYQLMLALYRNGQPDAALAAYQDTRRTLDAELGIEPSARLNELQQQILRRDRKLDLSEQAPIPLQLPPPVGYFTGRRAELAQLHDGLGQVDESQIALIAGQGGIGKTALAVYFAHQVKDRFPDGQIFLDLRGHDPMGALTASDALLHVLRSLSVTGSALPSDLDGQINLYRSLAAGRRLLIIADNASSVEQILPLVPPDGSSFLVLTSRHRLSPLTLKHAVQRATLEVLDRDESLDLLRRVVGPRLDSELDAAHELVTHCGGLPLAVRLIAARLSSRKRLPLATIADQLRRQDTRIDMVSQDSGSYGLRSVFDASYQALSEPAALAFRLLGLHPGPAFCTHLAACLIETGQAQIDEILDEIAEAHLLVEVSDGRYAFHDLVRIYAAERAKSLSDLDNALHRLRQWYLGLAALANQKLTPQRKRVQAMALQFDPPGGLLAFLDTEQLNFVPFIQHAEAQGDLTAAWHFGYLINSYFLFRGHAAESVPVHQAALRAAHETSDLVAISVASKNLGVAYRRTGNPQAAVGHFTAALEAEQAIGDQRAAGFTLSQLGIAYTDLERYVEAMATYRTAIAILSQADDRRGLGVAYNNLGELHNILGDHDAAEQCLQQSLSIARELGDQRDEAITLTALGTLHIRRSEYDLAITTLHTALDLQRAIGENFTRAETLCGLGTAYLGRGDTDAGLRQLREAASLARQTGDQRWLAYAQQKIDATNTRTEERS</sequence>
<evidence type="ECO:0000256" key="4">
    <source>
        <dbReference type="ARBA" id="ARBA00023125"/>
    </source>
</evidence>
<organism evidence="8 9">
    <name type="scientific">Rhizocola hellebori</name>
    <dbReference type="NCBI Taxonomy" id="1392758"/>
    <lineage>
        <taxon>Bacteria</taxon>
        <taxon>Bacillati</taxon>
        <taxon>Actinomycetota</taxon>
        <taxon>Actinomycetes</taxon>
        <taxon>Micromonosporales</taxon>
        <taxon>Micromonosporaceae</taxon>
        <taxon>Rhizocola</taxon>
    </lineage>
</organism>
<keyword evidence="3" id="KW-0805">Transcription regulation</keyword>
<feature type="domain" description="OmpR/PhoB-type" evidence="7">
    <location>
        <begin position="1"/>
        <end position="61"/>
    </location>
</feature>
<dbReference type="PROSITE" id="PS51755">
    <property type="entry name" value="OMPR_PHOB"/>
    <property type="match status" value="1"/>
</dbReference>
<dbReference type="SUPFAM" id="SSF48452">
    <property type="entry name" value="TPR-like"/>
    <property type="match status" value="3"/>
</dbReference>
<reference evidence="8" key="1">
    <citation type="submission" date="2021-01" db="EMBL/GenBank/DDBJ databases">
        <title>Whole genome shotgun sequence of Rhizocola hellebori NBRC 109834.</title>
        <authorList>
            <person name="Komaki H."/>
            <person name="Tamura T."/>
        </authorList>
    </citation>
    <scope>NUCLEOTIDE SEQUENCE</scope>
    <source>
        <strain evidence="8">NBRC 109834</strain>
    </source>
</reference>
<dbReference type="Pfam" id="PF13424">
    <property type="entry name" value="TPR_12"/>
    <property type="match status" value="2"/>
</dbReference>
<dbReference type="GO" id="GO:0003677">
    <property type="term" value="F:DNA binding"/>
    <property type="evidence" value="ECO:0007669"/>
    <property type="project" value="UniProtKB-UniRule"/>
</dbReference>
<dbReference type="InterPro" id="IPR005158">
    <property type="entry name" value="BTAD"/>
</dbReference>
<dbReference type="Pfam" id="PF13176">
    <property type="entry name" value="TPR_7"/>
    <property type="match status" value="1"/>
</dbReference>
<dbReference type="SUPFAM" id="SSF46894">
    <property type="entry name" value="C-terminal effector domain of the bipartite response regulators"/>
    <property type="match status" value="1"/>
</dbReference>
<dbReference type="PRINTS" id="PR00364">
    <property type="entry name" value="DISEASERSIST"/>
</dbReference>
<accession>A0A8J3Q4Z2</accession>
<dbReference type="InterPro" id="IPR001867">
    <property type="entry name" value="OmpR/PhoB-type_DNA-bd"/>
</dbReference>
<dbReference type="Gene3D" id="1.10.10.10">
    <property type="entry name" value="Winged helix-like DNA-binding domain superfamily/Winged helix DNA-binding domain"/>
    <property type="match status" value="1"/>
</dbReference>
<gene>
    <name evidence="8" type="ORF">Rhe02_19810</name>
</gene>
<evidence type="ECO:0000313" key="8">
    <source>
        <dbReference type="EMBL" id="GIH03914.1"/>
    </source>
</evidence>
<dbReference type="InterPro" id="IPR011990">
    <property type="entry name" value="TPR-like_helical_dom_sf"/>
</dbReference>
<keyword evidence="9" id="KW-1185">Reference proteome</keyword>
<evidence type="ECO:0000256" key="3">
    <source>
        <dbReference type="ARBA" id="ARBA00023015"/>
    </source>
</evidence>
<dbReference type="SMART" id="SM00028">
    <property type="entry name" value="TPR"/>
    <property type="match status" value="5"/>
</dbReference>
<keyword evidence="2" id="KW-0677">Repeat</keyword>
<dbReference type="Pfam" id="PF00931">
    <property type="entry name" value="NB-ARC"/>
    <property type="match status" value="1"/>
</dbReference>
<keyword evidence="4 6" id="KW-0238">DNA-binding</keyword>
<dbReference type="PANTHER" id="PTHR35807">
    <property type="entry name" value="TRANSCRIPTIONAL REGULATOR REDD-RELATED"/>
    <property type="match status" value="1"/>
</dbReference>
<evidence type="ECO:0000313" key="9">
    <source>
        <dbReference type="Proteomes" id="UP000612899"/>
    </source>
</evidence>
<dbReference type="Gene3D" id="3.40.50.300">
    <property type="entry name" value="P-loop containing nucleotide triphosphate hydrolases"/>
    <property type="match status" value="1"/>
</dbReference>
<dbReference type="InterPro" id="IPR042197">
    <property type="entry name" value="Apaf_helical"/>
</dbReference>
<dbReference type="SMART" id="SM01043">
    <property type="entry name" value="BTAD"/>
    <property type="match status" value="1"/>
</dbReference>
<keyword evidence="5" id="KW-0804">Transcription</keyword>
<dbReference type="PANTHER" id="PTHR35807:SF1">
    <property type="entry name" value="TRANSCRIPTIONAL REGULATOR REDD"/>
    <property type="match status" value="1"/>
</dbReference>
<dbReference type="InterPro" id="IPR027417">
    <property type="entry name" value="P-loop_NTPase"/>
</dbReference>
<proteinExistence type="inferred from homology"/>
<protein>
    <submittedName>
        <fullName evidence="8">SARP family transcriptional regulator</fullName>
    </submittedName>
</protein>
<dbReference type="Gene3D" id="1.25.40.10">
    <property type="entry name" value="Tetratricopeptide repeat domain"/>
    <property type="match status" value="2"/>
</dbReference>
<evidence type="ECO:0000256" key="2">
    <source>
        <dbReference type="ARBA" id="ARBA00022737"/>
    </source>
</evidence>
<name>A0A8J3Q4Z2_9ACTN</name>
<dbReference type="InterPro" id="IPR019734">
    <property type="entry name" value="TPR_rpt"/>
</dbReference>
<evidence type="ECO:0000256" key="5">
    <source>
        <dbReference type="ARBA" id="ARBA00023163"/>
    </source>
</evidence>
<dbReference type="Pfam" id="PF03704">
    <property type="entry name" value="BTAD"/>
    <property type="match status" value="1"/>
</dbReference>
<dbReference type="GO" id="GO:0000160">
    <property type="term" value="P:phosphorelay signal transduction system"/>
    <property type="evidence" value="ECO:0007669"/>
    <property type="project" value="InterPro"/>
</dbReference>
<evidence type="ECO:0000259" key="7">
    <source>
        <dbReference type="PROSITE" id="PS51755"/>
    </source>
</evidence>
<dbReference type="InterPro" id="IPR051677">
    <property type="entry name" value="AfsR-DnrI-RedD_regulator"/>
</dbReference>
<comment type="similarity">
    <text evidence="1">Belongs to the AfsR/DnrI/RedD regulatory family.</text>
</comment>
<evidence type="ECO:0000256" key="1">
    <source>
        <dbReference type="ARBA" id="ARBA00005820"/>
    </source>
</evidence>
<dbReference type="InterPro" id="IPR016032">
    <property type="entry name" value="Sig_transdc_resp-reg_C-effctor"/>
</dbReference>